<dbReference type="RefSeq" id="XP_062776267.1">
    <property type="nucleotide sequence ID" value="XM_062920216.1"/>
</dbReference>
<dbReference type="SUPFAM" id="SSF53448">
    <property type="entry name" value="Nucleotide-diphospho-sugar transferases"/>
    <property type="match status" value="1"/>
</dbReference>
<dbReference type="Proteomes" id="UP001322277">
    <property type="component" value="Chromosome 3"/>
</dbReference>
<evidence type="ECO:0000256" key="1">
    <source>
        <dbReference type="ARBA" id="ARBA00009003"/>
    </source>
</evidence>
<accession>A0AAX4I7U5</accession>
<keyword evidence="3" id="KW-1133">Transmembrane helix</keyword>
<dbReference type="AlphaFoldDB" id="A0AAX4I7U5"/>
<reference evidence="5" key="1">
    <citation type="journal article" date="2023" name="bioRxiv">
        <title>Complete genome of the Medicago anthracnose fungus, Colletotrichum destructivum, reveals a mini-chromosome-like region within a core chromosome.</title>
        <authorList>
            <person name="Lapalu N."/>
            <person name="Simon A."/>
            <person name="Lu A."/>
            <person name="Plaumann P.-L."/>
            <person name="Amselem J."/>
            <person name="Pigne S."/>
            <person name="Auger A."/>
            <person name="Koch C."/>
            <person name="Dallery J.-F."/>
            <person name="O'Connell R.J."/>
        </authorList>
    </citation>
    <scope>NUCLEOTIDE SEQUENCE [LARGE SCALE GENOMIC DNA]</scope>
    <source>
        <strain evidence="5">CBS 520.97</strain>
    </source>
</reference>
<sequence>MLKTLQYARLRRSRHTLLCVGILGLITFLWSCRLLLYTTWTLVSLPFTWGHDESKFLISDENDGFDVVFANYSRVQQTAGPSYEDKIPPILHHIILGNPKAARTWQHARQSCLDMHPGWESHLWTDDKAAQFVAEKFPQLKEMWDDYRHPVQRVDALRYLLLHEYGGVVLDMDLRCRRALGPLRRFDFVAPAAHPIGVSNGFMMASKNNEFLKDIILSLKTYNRWWFGLAYPTVMFSTGCHFASTIHSLQRNRTAIKVLAGPKGNPNLHRLNGAVSTPLFDHLGSSSWHSFDAAFIVSLGRLTKHQIFFLSIGNIAIVVLLRRLCVCRRLRSCAHQSENGMKAADV</sequence>
<dbReference type="GO" id="GO:0000030">
    <property type="term" value="F:mannosyltransferase activity"/>
    <property type="evidence" value="ECO:0007669"/>
    <property type="project" value="TreeGrafter"/>
</dbReference>
<keyword evidence="2" id="KW-0808">Transferase</keyword>
<dbReference type="InterPro" id="IPR029044">
    <property type="entry name" value="Nucleotide-diphossugar_trans"/>
</dbReference>
<dbReference type="GeneID" id="87940560"/>
<dbReference type="InterPro" id="IPR007577">
    <property type="entry name" value="GlycoTrfase_DXD_sugar-bd_CS"/>
</dbReference>
<evidence type="ECO:0000313" key="5">
    <source>
        <dbReference type="Proteomes" id="UP001322277"/>
    </source>
</evidence>
<feature type="transmembrane region" description="Helical" evidence="3">
    <location>
        <begin position="16"/>
        <end position="36"/>
    </location>
</feature>
<name>A0AAX4I7U5_9PEZI</name>
<evidence type="ECO:0000313" key="4">
    <source>
        <dbReference type="EMBL" id="WQF79043.1"/>
    </source>
</evidence>
<comment type="similarity">
    <text evidence="1">Belongs to the glycosyltransferase 32 family.</text>
</comment>
<keyword evidence="3" id="KW-0812">Transmembrane</keyword>
<evidence type="ECO:0000256" key="3">
    <source>
        <dbReference type="SAM" id="Phobius"/>
    </source>
</evidence>
<dbReference type="GO" id="GO:0016020">
    <property type="term" value="C:membrane"/>
    <property type="evidence" value="ECO:0007669"/>
    <property type="project" value="GOC"/>
</dbReference>
<dbReference type="PANTHER" id="PTHR32385:SF15">
    <property type="entry name" value="INOSITOL PHOSPHOCERAMIDE MANNOSYLTRANSFERASE 1"/>
    <property type="match status" value="1"/>
</dbReference>
<dbReference type="InterPro" id="IPR051706">
    <property type="entry name" value="Glycosyltransferase_domain"/>
</dbReference>
<keyword evidence="3" id="KW-0472">Membrane</keyword>
<dbReference type="GO" id="GO:0051999">
    <property type="term" value="P:mannosyl-inositol phosphorylceramide biosynthetic process"/>
    <property type="evidence" value="ECO:0007669"/>
    <property type="project" value="TreeGrafter"/>
</dbReference>
<dbReference type="Gene3D" id="3.90.550.20">
    <property type="match status" value="1"/>
</dbReference>
<dbReference type="KEGG" id="cdet:87940560"/>
<dbReference type="Pfam" id="PF04488">
    <property type="entry name" value="Gly_transf_sug"/>
    <property type="match status" value="1"/>
</dbReference>
<gene>
    <name evidence="4" type="ORF">CDEST_04057</name>
</gene>
<organism evidence="4 5">
    <name type="scientific">Colletotrichum destructivum</name>
    <dbReference type="NCBI Taxonomy" id="34406"/>
    <lineage>
        <taxon>Eukaryota</taxon>
        <taxon>Fungi</taxon>
        <taxon>Dikarya</taxon>
        <taxon>Ascomycota</taxon>
        <taxon>Pezizomycotina</taxon>
        <taxon>Sordariomycetes</taxon>
        <taxon>Hypocreomycetidae</taxon>
        <taxon>Glomerellales</taxon>
        <taxon>Glomerellaceae</taxon>
        <taxon>Colletotrichum</taxon>
        <taxon>Colletotrichum destructivum species complex</taxon>
    </lineage>
</organism>
<dbReference type="PANTHER" id="PTHR32385">
    <property type="entry name" value="MANNOSYL PHOSPHORYLINOSITOL CERAMIDE SYNTHASE"/>
    <property type="match status" value="1"/>
</dbReference>
<proteinExistence type="inferred from homology"/>
<evidence type="ECO:0000256" key="2">
    <source>
        <dbReference type="ARBA" id="ARBA00022679"/>
    </source>
</evidence>
<feature type="transmembrane region" description="Helical" evidence="3">
    <location>
        <begin position="307"/>
        <end position="325"/>
    </location>
</feature>
<keyword evidence="5" id="KW-1185">Reference proteome</keyword>
<dbReference type="EMBL" id="CP137307">
    <property type="protein sequence ID" value="WQF79043.1"/>
    <property type="molecule type" value="Genomic_DNA"/>
</dbReference>
<protein>
    <submittedName>
        <fullName evidence="4">Glycosyltransferase, DXD sugar-binding, nucleotide-diphospho-sugar transferase</fullName>
    </submittedName>
</protein>